<dbReference type="Proteomes" id="UP000276133">
    <property type="component" value="Unassembled WGS sequence"/>
</dbReference>
<keyword evidence="2" id="KW-1185">Reference proteome</keyword>
<accession>A0A3M7PLF4</accession>
<name>A0A3M7PLF4_BRAPC</name>
<proteinExistence type="predicted"/>
<reference evidence="1 2" key="1">
    <citation type="journal article" date="2018" name="Sci. Rep.">
        <title>Genomic signatures of local adaptation to the degree of environmental predictability in rotifers.</title>
        <authorList>
            <person name="Franch-Gras L."/>
            <person name="Hahn C."/>
            <person name="Garcia-Roger E.M."/>
            <person name="Carmona M.J."/>
            <person name="Serra M."/>
            <person name="Gomez A."/>
        </authorList>
    </citation>
    <scope>NUCLEOTIDE SEQUENCE [LARGE SCALE GENOMIC DNA]</scope>
    <source>
        <strain evidence="1">HYR1</strain>
    </source>
</reference>
<gene>
    <name evidence="1" type="ORF">BpHYR1_050094</name>
</gene>
<sequence>MASKIQQFLCVNTFPSKADNVCCAPPQVECHGLLRRVALNFLTELNNQLYIGTSVNDITMNQK</sequence>
<organism evidence="1 2">
    <name type="scientific">Brachionus plicatilis</name>
    <name type="common">Marine rotifer</name>
    <name type="synonym">Brachionus muelleri</name>
    <dbReference type="NCBI Taxonomy" id="10195"/>
    <lineage>
        <taxon>Eukaryota</taxon>
        <taxon>Metazoa</taxon>
        <taxon>Spiralia</taxon>
        <taxon>Gnathifera</taxon>
        <taxon>Rotifera</taxon>
        <taxon>Eurotatoria</taxon>
        <taxon>Monogononta</taxon>
        <taxon>Pseudotrocha</taxon>
        <taxon>Ploima</taxon>
        <taxon>Brachionidae</taxon>
        <taxon>Brachionus</taxon>
    </lineage>
</organism>
<comment type="caution">
    <text evidence="1">The sequence shown here is derived from an EMBL/GenBank/DDBJ whole genome shotgun (WGS) entry which is preliminary data.</text>
</comment>
<dbReference type="EMBL" id="REGN01010166">
    <property type="protein sequence ID" value="RMZ99550.1"/>
    <property type="molecule type" value="Genomic_DNA"/>
</dbReference>
<dbReference type="AlphaFoldDB" id="A0A3M7PLF4"/>
<evidence type="ECO:0000313" key="2">
    <source>
        <dbReference type="Proteomes" id="UP000276133"/>
    </source>
</evidence>
<evidence type="ECO:0000313" key="1">
    <source>
        <dbReference type="EMBL" id="RMZ99550.1"/>
    </source>
</evidence>
<protein>
    <submittedName>
        <fullName evidence="1">Uncharacterized protein</fullName>
    </submittedName>
</protein>